<accession>A0A8C3C243</accession>
<reference evidence="3" key="3">
    <citation type="submission" date="2025-09" db="UniProtKB">
        <authorList>
            <consortium name="Ensembl"/>
        </authorList>
    </citation>
    <scope>IDENTIFICATION</scope>
</reference>
<keyword evidence="1" id="KW-0175">Coiled coil</keyword>
<feature type="region of interest" description="Disordered" evidence="2">
    <location>
        <begin position="794"/>
        <end position="815"/>
    </location>
</feature>
<protein>
    <recommendedName>
        <fullName evidence="5">Serologically defined colon cancer antigen 8</fullName>
    </recommendedName>
</protein>
<dbReference type="AlphaFoldDB" id="A0A8C3C243"/>
<dbReference type="InterPro" id="IPR031887">
    <property type="entry name" value="SDCCAG8"/>
</dbReference>
<dbReference type="GO" id="GO:0007098">
    <property type="term" value="P:centrosome cycle"/>
    <property type="evidence" value="ECO:0007669"/>
    <property type="project" value="InterPro"/>
</dbReference>
<feature type="coiled-coil region" evidence="1">
    <location>
        <begin position="323"/>
        <end position="350"/>
    </location>
</feature>
<feature type="region of interest" description="Disordered" evidence="2">
    <location>
        <begin position="1"/>
        <end position="54"/>
    </location>
</feature>
<evidence type="ECO:0000256" key="2">
    <source>
        <dbReference type="SAM" id="MobiDB-lite"/>
    </source>
</evidence>
<dbReference type="GO" id="GO:0005813">
    <property type="term" value="C:centrosome"/>
    <property type="evidence" value="ECO:0007669"/>
    <property type="project" value="InterPro"/>
</dbReference>
<evidence type="ECO:0000256" key="1">
    <source>
        <dbReference type="SAM" id="Coils"/>
    </source>
</evidence>
<feature type="compositionally biased region" description="Basic and acidic residues" evidence="2">
    <location>
        <begin position="1"/>
        <end position="12"/>
    </location>
</feature>
<dbReference type="PANTHER" id="PTHR34343:SF1">
    <property type="entry name" value="SEROLOGICALLY DEFINED COLON CANCER ANTIGEN 8"/>
    <property type="match status" value="1"/>
</dbReference>
<dbReference type="GO" id="GO:0001764">
    <property type="term" value="P:neuron migration"/>
    <property type="evidence" value="ECO:0007669"/>
    <property type="project" value="TreeGrafter"/>
</dbReference>
<organism evidence="3 4">
    <name type="scientific">Cairina moschata</name>
    <name type="common">Muscovy duck</name>
    <dbReference type="NCBI Taxonomy" id="8855"/>
    <lineage>
        <taxon>Eukaryota</taxon>
        <taxon>Metazoa</taxon>
        <taxon>Chordata</taxon>
        <taxon>Craniata</taxon>
        <taxon>Vertebrata</taxon>
        <taxon>Euteleostomi</taxon>
        <taxon>Archelosauria</taxon>
        <taxon>Archosauria</taxon>
        <taxon>Dinosauria</taxon>
        <taxon>Saurischia</taxon>
        <taxon>Theropoda</taxon>
        <taxon>Coelurosauria</taxon>
        <taxon>Aves</taxon>
        <taxon>Neognathae</taxon>
        <taxon>Galloanserae</taxon>
        <taxon>Anseriformes</taxon>
        <taxon>Anatidae</taxon>
        <taxon>Anatinae</taxon>
        <taxon>Cairina</taxon>
    </lineage>
</organism>
<dbReference type="PANTHER" id="PTHR34343">
    <property type="entry name" value="SEROLOGICALLY DEFINED COLON CANCER ANTIGEN 8"/>
    <property type="match status" value="1"/>
</dbReference>
<feature type="coiled-coil region" evidence="1">
    <location>
        <begin position="392"/>
        <end position="735"/>
    </location>
</feature>
<dbReference type="GO" id="GO:0035148">
    <property type="term" value="P:tube formation"/>
    <property type="evidence" value="ECO:0007669"/>
    <property type="project" value="TreeGrafter"/>
</dbReference>
<evidence type="ECO:0000313" key="3">
    <source>
        <dbReference type="Ensembl" id="ENSCMMP00000013938.1"/>
    </source>
</evidence>
<name>A0A8C3C243_CAIMO</name>
<evidence type="ECO:0008006" key="5">
    <source>
        <dbReference type="Google" id="ProtNLM"/>
    </source>
</evidence>
<dbReference type="GO" id="GO:0030010">
    <property type="term" value="P:establishment of cell polarity"/>
    <property type="evidence" value="ECO:0007669"/>
    <property type="project" value="TreeGrafter"/>
</dbReference>
<keyword evidence="4" id="KW-1185">Reference proteome</keyword>
<sequence>MPGRCGDGDVGGRRVLVRRRERGRQPQQRGARPPPGNYTSQQPPRGARHTGTCSPCPLKAAGQFAASVAPGAGGVLMRGPGAEPGLAAALERYQRRLRERANESIHQLKYALEERQFAEGKDEVGFESSVDKDNDDVDHGNDDRENSAWQDLQHSHAANQLKILLQHQERMESEVSPSRRKMLFCKPPEAAAEDLPGLSDLVPIINDQSQYINHLEAEVKFCKEELYGMREQVRVVVLENEDLHQKLKFLAAEHTLREQTLLDASANTQSSWPVGGNNYSLHQPVTSAAADNKNPALVTASVGEIEKWHVELEKLKLLYQEKVNILDAQVKSLRKDLSESQKTCEDLEGRLKHQKSLVSATHSSRVGGLCLKCAQHEAVLAQTHSNVHVQIIERVTKERDDLMDALVSVRRNMKEMQQRESNAYEQVKQAVQMAEEANLEKTKALVQCEQLKSEMERQKNRLEKELAAQLNKRTDEKEALREEMKKEREDLAAMVTATSENVAMLEAQVERITREKNSLANQLEESQHQLASHETEMNKVCGEMRYQLNQTKMKKDEAEKELREYRTKTIRELEIKDQKIEKLGLELNGNKQRLEQAQQDVTEAREECLKLTELLSKSEHQLHLTRLEKESIQHSISNEAKARALQAQQREQELTQKMQQMEAQHEKTVNELDSLLTSQSTFITKLKEECFLLARKLEQISEKYRSEVNQLSQEKEYLHGRLEKMQKRNDELDQQCIQHGRMHERMKSRLHQLDKHCQATAQQLVELLNKQNQLFKEKQLLTEEVQFLRIQKKEEEREIEKKWDADLKQDTDGIK</sequence>
<dbReference type="GO" id="GO:0005814">
    <property type="term" value="C:centriole"/>
    <property type="evidence" value="ECO:0007669"/>
    <property type="project" value="TreeGrafter"/>
</dbReference>
<proteinExistence type="predicted"/>
<dbReference type="Ensembl" id="ENSCMMT00000015369.1">
    <property type="protein sequence ID" value="ENSCMMP00000013938.1"/>
    <property type="gene ID" value="ENSCMMG00000008849.1"/>
</dbReference>
<reference evidence="3" key="2">
    <citation type="submission" date="2025-08" db="UniProtKB">
        <authorList>
            <consortium name="Ensembl"/>
        </authorList>
    </citation>
    <scope>IDENTIFICATION</scope>
</reference>
<evidence type="ECO:0000313" key="4">
    <source>
        <dbReference type="Proteomes" id="UP000694556"/>
    </source>
</evidence>
<dbReference type="Pfam" id="PF15964">
    <property type="entry name" value="CCCAP"/>
    <property type="match status" value="1"/>
</dbReference>
<dbReference type="Proteomes" id="UP000694556">
    <property type="component" value="Chromosome 3"/>
</dbReference>
<feature type="region of interest" description="Disordered" evidence="2">
    <location>
        <begin position="120"/>
        <end position="146"/>
    </location>
</feature>
<reference evidence="3" key="1">
    <citation type="submission" date="2018-09" db="EMBL/GenBank/DDBJ databases">
        <title>Common duck and Muscovy duck high density SNP chip.</title>
        <authorList>
            <person name="Vignal A."/>
            <person name="Thebault N."/>
            <person name="Warren W.C."/>
        </authorList>
    </citation>
    <scope>NUCLEOTIDE SEQUENCE [LARGE SCALE GENOMIC DNA]</scope>
</reference>